<feature type="transmembrane region" description="Helical" evidence="1">
    <location>
        <begin position="252"/>
        <end position="277"/>
    </location>
</feature>
<feature type="transmembrane region" description="Helical" evidence="1">
    <location>
        <begin position="213"/>
        <end position="231"/>
    </location>
</feature>
<dbReference type="Proteomes" id="UP001159428">
    <property type="component" value="Unassembled WGS sequence"/>
</dbReference>
<dbReference type="EMBL" id="CALNXJ010000006">
    <property type="protein sequence ID" value="CAH3041759.1"/>
    <property type="molecule type" value="Genomic_DNA"/>
</dbReference>
<feature type="transmembrane region" description="Helical" evidence="1">
    <location>
        <begin position="187"/>
        <end position="207"/>
    </location>
</feature>
<reference evidence="2 3" key="1">
    <citation type="submission" date="2022-05" db="EMBL/GenBank/DDBJ databases">
        <authorList>
            <consortium name="Genoscope - CEA"/>
            <person name="William W."/>
        </authorList>
    </citation>
    <scope>NUCLEOTIDE SEQUENCE [LARGE SCALE GENOMIC DNA]</scope>
</reference>
<dbReference type="InterPro" id="IPR027417">
    <property type="entry name" value="P-loop_NTPase"/>
</dbReference>
<organism evidence="2 3">
    <name type="scientific">Pocillopora meandrina</name>
    <dbReference type="NCBI Taxonomy" id="46732"/>
    <lineage>
        <taxon>Eukaryota</taxon>
        <taxon>Metazoa</taxon>
        <taxon>Cnidaria</taxon>
        <taxon>Anthozoa</taxon>
        <taxon>Hexacorallia</taxon>
        <taxon>Scleractinia</taxon>
        <taxon>Astrocoeniina</taxon>
        <taxon>Pocilloporidae</taxon>
        <taxon>Pocillopora</taxon>
    </lineage>
</organism>
<feature type="transmembrane region" description="Helical" evidence="1">
    <location>
        <begin position="122"/>
        <end position="143"/>
    </location>
</feature>
<proteinExistence type="predicted"/>
<evidence type="ECO:0008006" key="4">
    <source>
        <dbReference type="Google" id="ProtNLM"/>
    </source>
</evidence>
<dbReference type="SUPFAM" id="SSF52540">
    <property type="entry name" value="P-loop containing nucleoside triphosphate hydrolases"/>
    <property type="match status" value="2"/>
</dbReference>
<gene>
    <name evidence="2" type="ORF">PMEA_00028369</name>
</gene>
<sequence length="970" mass="112653">MEKHFCENFKLTEEHGDTTNSKFAFPRQCLVLGDPRVGKTSLVKSLTGGLFDPTEKSTQGIDLKLVDHKWKTCDMKDLIFGDPWRYLKAADVKVGIIGTGKQRSKVLVGDSDFMVTTSLLRFYLYFCAIATTCLFIAGTVLKFPVAHLLFYYIYFGYFMFPICALHFGSNIRFITATLAFILNRRGLLIGLYSAMMICPFDLSYVEFASTHEFLMLSIFAAIAFVTLFLFVGPLQVPFGAGKLVKNQNFTKFLCICRFPLSILIGLISGFVIAMSFWRLTALCYWEHTAIILSVNSTSHEFHDMNTFKRLTNCTDRTDQLILRLFVFFVFDSPRHILETSCVQAVIFHSIRKDRSQWPYIAMSIVGFYYHIRVAYEIFTDPPSVIYYFVLSFPLYVCITFFDEFFCGNSDGITTELAHPFDSCVTLALIGNGEINPKLLREVLKSKYPFLKMKIFDFAGDKEYYSYHHMFLKRHALYLIVFKIADLVESDFQNVSTGLQYWFESVCSYVPPKTPIFLIGTHSEQIGKKCLETLNVHLKNTFWTSFCDELIVNDDDELIFFPVENSKGEKDVGVQKLRNKIMAFAEESKPTLDQNVPLSWIRIQDAIIQLRTKKDARYCVTLREFPWAFDNYIHTDWSIETLKYFHEHGLVVYPNKNDDPSNWVLLKPEILVDIIIQLVTPSLQITQQRGLRSDWQLLREKGMLTKTLMSSIISKVKENEEAMIAFLEEYDLICPLTNPEVKIVSLRDKERLQPTHFVPSLLPKSQKECIQVWHDDKRDQKFFVFFERFLPEPLFHRLLSRAHKNSKMEFANGVTVVLRDVGKFWMSPWEPYRLKLMKKESLIEVTFITRYLQQSFCLNLFSKPLFSTNAQQHIPLFSSNSRGKKPSFFLCQVYSMVDGICKRSFPFVKFHCGPACPSTKCPGYQDNYMHTPYHHYRQHVFNIMPGRQVDKNASLYCVNKSFEDKLKDWIP</sequence>
<keyword evidence="1" id="KW-1133">Transmembrane helix</keyword>
<keyword evidence="3" id="KW-1185">Reference proteome</keyword>
<dbReference type="AlphaFoldDB" id="A0AAU9W0L5"/>
<protein>
    <recommendedName>
        <fullName evidence="4">C-terminal of Roc (COR) domain-containing protein</fullName>
    </recommendedName>
</protein>
<feature type="transmembrane region" description="Helical" evidence="1">
    <location>
        <begin position="149"/>
        <end position="167"/>
    </location>
</feature>
<evidence type="ECO:0000256" key="1">
    <source>
        <dbReference type="SAM" id="Phobius"/>
    </source>
</evidence>
<evidence type="ECO:0000313" key="3">
    <source>
        <dbReference type="Proteomes" id="UP001159428"/>
    </source>
</evidence>
<comment type="caution">
    <text evidence="2">The sequence shown here is derived from an EMBL/GenBank/DDBJ whole genome shotgun (WGS) entry which is preliminary data.</text>
</comment>
<name>A0AAU9W0L5_9CNID</name>
<accession>A0AAU9W0L5</accession>
<evidence type="ECO:0000313" key="2">
    <source>
        <dbReference type="EMBL" id="CAH3041759.1"/>
    </source>
</evidence>
<dbReference type="Pfam" id="PF08477">
    <property type="entry name" value="Roc"/>
    <property type="match status" value="1"/>
</dbReference>
<keyword evidence="1" id="KW-0812">Transmembrane</keyword>
<dbReference type="Gene3D" id="3.40.50.300">
    <property type="entry name" value="P-loop containing nucleotide triphosphate hydrolases"/>
    <property type="match status" value="2"/>
</dbReference>
<keyword evidence="1" id="KW-0472">Membrane</keyword>